<dbReference type="RefSeq" id="WP_345338063.1">
    <property type="nucleotide sequence ID" value="NZ_BAABLI010000004.1"/>
</dbReference>
<feature type="transmembrane region" description="Helical" evidence="6">
    <location>
        <begin position="250"/>
        <end position="268"/>
    </location>
</feature>
<comment type="similarity">
    <text evidence="2 6">Belongs to the 4-toluene sulfonate uptake permease (TSUP) (TC 2.A.102) family.</text>
</comment>
<gene>
    <name evidence="7" type="ORF">ACFSJ3_02995</name>
</gene>
<accession>A0ABW4XJI1</accession>
<comment type="caution">
    <text evidence="7">The sequence shown here is derived from an EMBL/GenBank/DDBJ whole genome shotgun (WGS) entry which is preliminary data.</text>
</comment>
<evidence type="ECO:0000256" key="1">
    <source>
        <dbReference type="ARBA" id="ARBA00004141"/>
    </source>
</evidence>
<dbReference type="Proteomes" id="UP001597380">
    <property type="component" value="Unassembled WGS sequence"/>
</dbReference>
<evidence type="ECO:0000313" key="8">
    <source>
        <dbReference type="Proteomes" id="UP001597380"/>
    </source>
</evidence>
<sequence length="269" mass="27846">MISFTFILSLTVAGLVAGLLAGLFGVGGGIVLVPIMYFLFLAFEVPAGVALDVATATSLACIIPTSLSSILSHHRRDNIDWSLVVRWCLPMITGVAAGASVIIYLPGNQLTILFAAIAIFAAFCMLYKPEKSLADTLPNNRTQALIATSIGAISTMVGIGGGSLSVPTLSAYNYETRRAIGTAASFGLVISLPSVIALMGVVSPPPGAPAGSFGLVNIYAWLAIVPFSVTMAPLGAHLASKLDPLLLKRLFAVMLAVTSIRMALQGLGL</sequence>
<protein>
    <recommendedName>
        <fullName evidence="6">Probable membrane transporter protein</fullName>
    </recommendedName>
</protein>
<dbReference type="Pfam" id="PF01925">
    <property type="entry name" value="TauE"/>
    <property type="match status" value="1"/>
</dbReference>
<evidence type="ECO:0000256" key="6">
    <source>
        <dbReference type="RuleBase" id="RU363041"/>
    </source>
</evidence>
<keyword evidence="4 6" id="KW-1133">Transmembrane helix</keyword>
<organism evidence="7 8">
    <name type="scientific">Corallincola platygyrae</name>
    <dbReference type="NCBI Taxonomy" id="1193278"/>
    <lineage>
        <taxon>Bacteria</taxon>
        <taxon>Pseudomonadati</taxon>
        <taxon>Pseudomonadota</taxon>
        <taxon>Gammaproteobacteria</taxon>
        <taxon>Alteromonadales</taxon>
        <taxon>Psychromonadaceae</taxon>
        <taxon>Corallincola</taxon>
    </lineage>
</organism>
<feature type="transmembrane region" description="Helical" evidence="6">
    <location>
        <begin position="218"/>
        <end position="238"/>
    </location>
</feature>
<evidence type="ECO:0000256" key="2">
    <source>
        <dbReference type="ARBA" id="ARBA00009142"/>
    </source>
</evidence>
<keyword evidence="6" id="KW-1003">Cell membrane</keyword>
<feature type="transmembrane region" description="Helical" evidence="6">
    <location>
        <begin position="110"/>
        <end position="127"/>
    </location>
</feature>
<feature type="transmembrane region" description="Helical" evidence="6">
    <location>
        <begin position="179"/>
        <end position="198"/>
    </location>
</feature>
<evidence type="ECO:0000313" key="7">
    <source>
        <dbReference type="EMBL" id="MFD2094934.1"/>
    </source>
</evidence>
<evidence type="ECO:0000256" key="4">
    <source>
        <dbReference type="ARBA" id="ARBA00022989"/>
    </source>
</evidence>
<dbReference type="PANTHER" id="PTHR43483:SF3">
    <property type="entry name" value="MEMBRANE TRANSPORTER PROTEIN HI_0806-RELATED"/>
    <property type="match status" value="1"/>
</dbReference>
<feature type="transmembrane region" description="Helical" evidence="6">
    <location>
        <begin position="83"/>
        <end position="104"/>
    </location>
</feature>
<dbReference type="InterPro" id="IPR002781">
    <property type="entry name" value="TM_pro_TauE-like"/>
</dbReference>
<comment type="subcellular location">
    <subcellularLocation>
        <location evidence="6">Cell membrane</location>
        <topology evidence="6">Multi-pass membrane protein</topology>
    </subcellularLocation>
    <subcellularLocation>
        <location evidence="1">Membrane</location>
        <topology evidence="1">Multi-pass membrane protein</topology>
    </subcellularLocation>
</comment>
<feature type="transmembrane region" description="Helical" evidence="6">
    <location>
        <begin position="12"/>
        <end position="43"/>
    </location>
</feature>
<evidence type="ECO:0000256" key="5">
    <source>
        <dbReference type="ARBA" id="ARBA00023136"/>
    </source>
</evidence>
<proteinExistence type="inferred from homology"/>
<keyword evidence="8" id="KW-1185">Reference proteome</keyword>
<keyword evidence="3 6" id="KW-0812">Transmembrane</keyword>
<name>A0ABW4XJI1_9GAMM</name>
<dbReference type="PANTHER" id="PTHR43483">
    <property type="entry name" value="MEMBRANE TRANSPORTER PROTEIN HI_0806-RELATED"/>
    <property type="match status" value="1"/>
</dbReference>
<dbReference type="EMBL" id="JBHUHT010000007">
    <property type="protein sequence ID" value="MFD2094934.1"/>
    <property type="molecule type" value="Genomic_DNA"/>
</dbReference>
<keyword evidence="5 6" id="KW-0472">Membrane</keyword>
<evidence type="ECO:0000256" key="3">
    <source>
        <dbReference type="ARBA" id="ARBA00022692"/>
    </source>
</evidence>
<reference evidence="8" key="1">
    <citation type="journal article" date="2019" name="Int. J. Syst. Evol. Microbiol.">
        <title>The Global Catalogue of Microorganisms (GCM) 10K type strain sequencing project: providing services to taxonomists for standard genome sequencing and annotation.</title>
        <authorList>
            <consortium name="The Broad Institute Genomics Platform"/>
            <consortium name="The Broad Institute Genome Sequencing Center for Infectious Disease"/>
            <person name="Wu L."/>
            <person name="Ma J."/>
        </authorList>
    </citation>
    <scope>NUCLEOTIDE SEQUENCE [LARGE SCALE GENOMIC DNA]</scope>
    <source>
        <strain evidence="8">CGMCC 1.10992</strain>
    </source>
</reference>